<organism>
    <name type="scientific">Serpula lacrymans var. lacrymans (strain S7.9)</name>
    <name type="common">Dry rot fungus</name>
    <dbReference type="NCBI Taxonomy" id="578457"/>
    <lineage>
        <taxon>Eukaryota</taxon>
        <taxon>Fungi</taxon>
        <taxon>Dikarya</taxon>
        <taxon>Basidiomycota</taxon>
        <taxon>Agaricomycotina</taxon>
        <taxon>Agaricomycetes</taxon>
        <taxon>Agaricomycetidae</taxon>
        <taxon>Boletales</taxon>
        <taxon>Coniophorineae</taxon>
        <taxon>Serpulaceae</taxon>
        <taxon>Serpula</taxon>
    </lineage>
</organism>
<feature type="non-terminal residue" evidence="2">
    <location>
        <position position="88"/>
    </location>
</feature>
<gene>
    <name evidence="2" type="ORF">SERLADRAFT_474567</name>
</gene>
<accession>F8P553</accession>
<feature type="compositionally biased region" description="Low complexity" evidence="1">
    <location>
        <begin position="19"/>
        <end position="30"/>
    </location>
</feature>
<feature type="compositionally biased region" description="Polar residues" evidence="1">
    <location>
        <begin position="1"/>
        <end position="11"/>
    </location>
</feature>
<sequence>MTKPNNAPKKQSTFRRVPRASLTARSSLPSSPSPLRPLGSNTHAASSSTTSLQSEPPYSPAMHHRVTSLGSVVTTLAEERPHSTLSLP</sequence>
<proteinExistence type="predicted"/>
<dbReference type="KEGG" id="sla:SERLADRAFT_474567"/>
<feature type="region of interest" description="Disordered" evidence="1">
    <location>
        <begin position="1"/>
        <end position="64"/>
    </location>
</feature>
<protein>
    <submittedName>
        <fullName evidence="2">Uncharacterized protein</fullName>
    </submittedName>
</protein>
<dbReference type="HOGENOM" id="CLU_2475109_0_0_1"/>
<reference evidence="2" key="1">
    <citation type="submission" date="2011-04" db="EMBL/GenBank/DDBJ databases">
        <title>Evolution of plant cell wall degrading machinery underlies the functional diversity of forest fungi.</title>
        <authorList>
            <consortium name="US DOE Joint Genome Institute (JGI-PGF)"/>
            <person name="Eastwood D.C."/>
            <person name="Floudas D."/>
            <person name="Binder M."/>
            <person name="Majcherczyk A."/>
            <person name="Schneider P."/>
            <person name="Aerts A."/>
            <person name="Asiegbu F.O."/>
            <person name="Baker S.E."/>
            <person name="Barry K."/>
            <person name="Bendiksby M."/>
            <person name="Blumentritt M."/>
            <person name="Coutinho P.M."/>
            <person name="Cullen D."/>
            <person name="Cullen D."/>
            <person name="Gathman A."/>
            <person name="Goodell B."/>
            <person name="Henrissat B."/>
            <person name="Ihrmark K."/>
            <person name="Kauserud H."/>
            <person name="Kohler A."/>
            <person name="LaButti K."/>
            <person name="Lapidus A."/>
            <person name="Lavin J.L."/>
            <person name="Lee Y.-H."/>
            <person name="Lindquist E."/>
            <person name="Lilly W."/>
            <person name="Lucas S."/>
            <person name="Morin E."/>
            <person name="Murat C."/>
            <person name="Oguiza J.A."/>
            <person name="Park J."/>
            <person name="Pisabarro A.G."/>
            <person name="Riley R."/>
            <person name="Rosling A."/>
            <person name="Salamov A."/>
            <person name="Schmidt O."/>
            <person name="Schmutz J."/>
            <person name="Skrede I."/>
            <person name="Stenlid J."/>
            <person name="Wiebenga A."/>
            <person name="Xie X."/>
            <person name="Kues U."/>
            <person name="Hibbett D.S."/>
            <person name="Hoffmeister D."/>
            <person name="Hogberg N."/>
            <person name="Martin F."/>
            <person name="Grigoriev I.V."/>
            <person name="Watkinson S.C."/>
        </authorList>
    </citation>
    <scope>NUCLEOTIDE SEQUENCE</scope>
    <source>
        <strain evidence="2">S7.9</strain>
    </source>
</reference>
<name>F8P553_SERL9</name>
<evidence type="ECO:0000313" key="2">
    <source>
        <dbReference type="EMBL" id="EGO21740.1"/>
    </source>
</evidence>
<dbReference type="Proteomes" id="UP000008064">
    <property type="component" value="Unassembled WGS sequence"/>
</dbReference>
<evidence type="ECO:0000256" key="1">
    <source>
        <dbReference type="SAM" id="MobiDB-lite"/>
    </source>
</evidence>
<dbReference type="AlphaFoldDB" id="F8P553"/>
<dbReference type="EMBL" id="GL945438">
    <property type="protein sequence ID" value="EGO21740.1"/>
    <property type="molecule type" value="Genomic_DNA"/>
</dbReference>
<dbReference type="RefSeq" id="XP_007321526.1">
    <property type="nucleotide sequence ID" value="XM_007321464.1"/>
</dbReference>
<dbReference type="GeneID" id="18820498"/>